<proteinExistence type="predicted"/>
<dbReference type="InterPro" id="IPR008797">
    <property type="entry name" value="PSII_PsbQ"/>
</dbReference>
<dbReference type="AlphaFoldDB" id="A0AAD2FZ51"/>
<dbReference type="InterPro" id="IPR023222">
    <property type="entry name" value="PsbQ-like_dom_sf"/>
</dbReference>
<dbReference type="EMBL" id="CAKOGP040001881">
    <property type="protein sequence ID" value="CAJ1955157.1"/>
    <property type="molecule type" value="Genomic_DNA"/>
</dbReference>
<evidence type="ECO:0000313" key="5">
    <source>
        <dbReference type="EMBL" id="CAJ1955157.1"/>
    </source>
</evidence>
<feature type="chain" id="PRO_5042118423" evidence="4">
    <location>
        <begin position="18"/>
        <end position="206"/>
    </location>
</feature>
<keyword evidence="4" id="KW-0732">Signal</keyword>
<evidence type="ECO:0000256" key="3">
    <source>
        <dbReference type="ARBA" id="ARBA00023136"/>
    </source>
</evidence>
<keyword evidence="2" id="KW-0793">Thylakoid</keyword>
<keyword evidence="6" id="KW-1185">Reference proteome</keyword>
<dbReference type="GO" id="GO:0009523">
    <property type="term" value="C:photosystem II"/>
    <property type="evidence" value="ECO:0007669"/>
    <property type="project" value="InterPro"/>
</dbReference>
<keyword evidence="3" id="KW-0472">Membrane</keyword>
<dbReference type="Gene3D" id="1.20.120.290">
    <property type="entry name" value="Oxygen-evolving enhancer protein 3 (PsbQ), four-helix up-down bundle"/>
    <property type="match status" value="1"/>
</dbReference>
<dbReference type="Pfam" id="PF05757">
    <property type="entry name" value="PsbQ"/>
    <property type="match status" value="1"/>
</dbReference>
<comment type="caution">
    <text evidence="5">The sequence shown here is derived from an EMBL/GenBank/DDBJ whole genome shotgun (WGS) entry which is preliminary data.</text>
</comment>
<evidence type="ECO:0000256" key="1">
    <source>
        <dbReference type="ARBA" id="ARBA00004370"/>
    </source>
</evidence>
<comment type="subcellular location">
    <subcellularLocation>
        <location evidence="1">Membrane</location>
    </subcellularLocation>
</comment>
<name>A0AAD2FZ51_9STRA</name>
<dbReference type="GO" id="GO:0015979">
    <property type="term" value="P:photosynthesis"/>
    <property type="evidence" value="ECO:0007669"/>
    <property type="project" value="InterPro"/>
</dbReference>
<sequence>MKFSTTCTALLLASASAFTPSHKPFCSTSLKAQTGVSRTDFFAQLAGVAVVASAFPGAANAAKYGGIGASSPGVLDPKEAIVDSEILASSGVQDALKSVKSYAALVGEMKKTVAGNEQVNLGPVLRKQFDFGKLRADLNTLNTAFDEDTQRGTDRLIRGILQDLTEIETANVQKEGIERSPRRVATLNAKLDKVESAFNQYLAFVP</sequence>
<reference evidence="5" key="1">
    <citation type="submission" date="2023-08" db="EMBL/GenBank/DDBJ databases">
        <authorList>
            <person name="Audoor S."/>
            <person name="Bilcke G."/>
        </authorList>
    </citation>
    <scope>NUCLEOTIDE SEQUENCE</scope>
</reference>
<evidence type="ECO:0000313" key="6">
    <source>
        <dbReference type="Proteomes" id="UP001295423"/>
    </source>
</evidence>
<organism evidence="5 6">
    <name type="scientific">Cylindrotheca closterium</name>
    <dbReference type="NCBI Taxonomy" id="2856"/>
    <lineage>
        <taxon>Eukaryota</taxon>
        <taxon>Sar</taxon>
        <taxon>Stramenopiles</taxon>
        <taxon>Ochrophyta</taxon>
        <taxon>Bacillariophyta</taxon>
        <taxon>Bacillariophyceae</taxon>
        <taxon>Bacillariophycidae</taxon>
        <taxon>Bacillariales</taxon>
        <taxon>Bacillariaceae</taxon>
        <taxon>Cylindrotheca</taxon>
    </lineage>
</organism>
<protein>
    <submittedName>
        <fullName evidence="5">Uncharacterized protein</fullName>
    </submittedName>
</protein>
<dbReference type="GO" id="GO:0019898">
    <property type="term" value="C:extrinsic component of membrane"/>
    <property type="evidence" value="ECO:0007669"/>
    <property type="project" value="InterPro"/>
</dbReference>
<feature type="signal peptide" evidence="4">
    <location>
        <begin position="1"/>
        <end position="17"/>
    </location>
</feature>
<dbReference type="GO" id="GO:0005509">
    <property type="term" value="F:calcium ion binding"/>
    <property type="evidence" value="ECO:0007669"/>
    <property type="project" value="InterPro"/>
</dbReference>
<evidence type="ECO:0000256" key="2">
    <source>
        <dbReference type="ARBA" id="ARBA00023078"/>
    </source>
</evidence>
<dbReference type="Proteomes" id="UP001295423">
    <property type="component" value="Unassembled WGS sequence"/>
</dbReference>
<evidence type="ECO:0000256" key="4">
    <source>
        <dbReference type="SAM" id="SignalP"/>
    </source>
</evidence>
<accession>A0AAD2FZ51</accession>
<gene>
    <name evidence="5" type="ORF">CYCCA115_LOCUS15612</name>
</gene>